<dbReference type="PANTHER" id="PTHR20889">
    <property type="entry name" value="PHOSPHATASE, ORPHAN 1, 2"/>
    <property type="match status" value="1"/>
</dbReference>
<evidence type="ECO:0000256" key="5">
    <source>
        <dbReference type="PIRSR" id="PIRSR031051-1"/>
    </source>
</evidence>
<dbReference type="Proteomes" id="UP000078561">
    <property type="component" value="Unassembled WGS sequence"/>
</dbReference>
<dbReference type="GO" id="GO:0046872">
    <property type="term" value="F:metal ion binding"/>
    <property type="evidence" value="ECO:0007669"/>
    <property type="project" value="UniProtKB-KW"/>
</dbReference>
<feature type="binding site" evidence="7">
    <location>
        <position position="180"/>
    </location>
    <ligand>
        <name>Mg(2+)</name>
        <dbReference type="ChEBI" id="CHEBI:18420"/>
    </ligand>
</feature>
<feature type="active site" description="Proton donor" evidence="5">
    <location>
        <position position="13"/>
    </location>
</feature>
<dbReference type="InterPro" id="IPR006384">
    <property type="entry name" value="HAD_hydro_PyrdxlP_Pase-like"/>
</dbReference>
<protein>
    <submittedName>
        <fullName evidence="8">Uncharacterized protein</fullName>
    </submittedName>
</protein>
<dbReference type="AlphaFoldDB" id="A0A168R5L2"/>
<dbReference type="STRING" id="4829.A0A168R5L2"/>
<organism evidence="8">
    <name type="scientific">Absidia glauca</name>
    <name type="common">Pin mould</name>
    <dbReference type="NCBI Taxonomy" id="4829"/>
    <lineage>
        <taxon>Eukaryota</taxon>
        <taxon>Fungi</taxon>
        <taxon>Fungi incertae sedis</taxon>
        <taxon>Mucoromycota</taxon>
        <taxon>Mucoromycotina</taxon>
        <taxon>Mucoromycetes</taxon>
        <taxon>Mucorales</taxon>
        <taxon>Cunninghamellaceae</taxon>
        <taxon>Absidia</taxon>
    </lineage>
</organism>
<evidence type="ECO:0000256" key="2">
    <source>
        <dbReference type="ARBA" id="ARBA00022723"/>
    </source>
</evidence>
<keyword evidence="2 7" id="KW-0479">Metal-binding</keyword>
<dbReference type="InterPro" id="IPR016965">
    <property type="entry name" value="Pase_PHOSPHO-typ"/>
</dbReference>
<comment type="cofactor">
    <cofactor evidence="1 7">
        <name>Mg(2+)</name>
        <dbReference type="ChEBI" id="CHEBI:18420"/>
    </cofactor>
</comment>
<proteinExistence type="predicted"/>
<evidence type="ECO:0000256" key="4">
    <source>
        <dbReference type="ARBA" id="ARBA00022842"/>
    </source>
</evidence>
<dbReference type="InterPro" id="IPR036412">
    <property type="entry name" value="HAD-like_sf"/>
</dbReference>
<dbReference type="PANTHER" id="PTHR20889:SF12">
    <property type="entry name" value="LP01149P"/>
    <property type="match status" value="1"/>
</dbReference>
<feature type="binding site" evidence="6">
    <location>
        <position position="22"/>
    </location>
    <ligand>
        <name>substrate</name>
    </ligand>
</feature>
<dbReference type="Pfam" id="PF06888">
    <property type="entry name" value="Put_Phosphatase"/>
    <property type="match status" value="1"/>
</dbReference>
<dbReference type="GO" id="GO:0016791">
    <property type="term" value="F:phosphatase activity"/>
    <property type="evidence" value="ECO:0007669"/>
    <property type="project" value="InterPro"/>
</dbReference>
<dbReference type="InterPro" id="IPR023214">
    <property type="entry name" value="HAD_sf"/>
</dbReference>
<dbReference type="OrthoDB" id="10267182at2759"/>
<dbReference type="Gene3D" id="3.40.50.1000">
    <property type="entry name" value="HAD superfamily/HAD-like"/>
    <property type="match status" value="1"/>
</dbReference>
<evidence type="ECO:0000256" key="6">
    <source>
        <dbReference type="PIRSR" id="PIRSR031051-2"/>
    </source>
</evidence>
<evidence type="ECO:0000256" key="3">
    <source>
        <dbReference type="ARBA" id="ARBA00022801"/>
    </source>
</evidence>
<dbReference type="InParanoid" id="A0A168R5L2"/>
<dbReference type="NCBIfam" id="TIGR01488">
    <property type="entry name" value="HAD-SF-IB"/>
    <property type="match status" value="1"/>
</dbReference>
<evidence type="ECO:0000256" key="7">
    <source>
        <dbReference type="PIRSR" id="PIRSR031051-3"/>
    </source>
</evidence>
<dbReference type="OMA" id="HNLADCF"/>
<gene>
    <name evidence="8" type="primary">ABSGL_12016.1 scaffold 12361</name>
</gene>
<name>A0A168R5L2_ABSGL</name>
<reference evidence="8" key="1">
    <citation type="submission" date="2016-04" db="EMBL/GenBank/DDBJ databases">
        <authorList>
            <person name="Evans L.H."/>
            <person name="Alamgir A."/>
            <person name="Owens N."/>
            <person name="Weber N.D."/>
            <person name="Virtaneva K."/>
            <person name="Barbian K."/>
            <person name="Babar A."/>
            <person name="Rosenke K."/>
        </authorList>
    </citation>
    <scope>NUCLEOTIDE SEQUENCE [LARGE SCALE GENOMIC DNA]</scope>
    <source>
        <strain evidence="8">CBS 101.48</strain>
    </source>
</reference>
<feature type="binding site" evidence="7">
    <location>
        <position position="13"/>
    </location>
    <ligand>
        <name>Mg(2+)</name>
        <dbReference type="ChEBI" id="CHEBI:18420"/>
    </ligand>
</feature>
<sequence>MTSGRNLAVFDFDWSLIEQDSDCWTIAKLSEDVLNKYITQTGSQWTDVVDKALCELQDNGFTLDQFKQALETIPFTTFMIDALKMLKEHGTTVLILSDANSFYIDTILKAYGVRDLVDDVITNPAYFDEKNRLRVNRRILASSPPHQCQFRCAVNLCKGQELKNYINEKGPFQKVMYVGDGKNDYCPATHLREEDRMFERSDKSLARYLEDASVVAAIKASITYWSSSEVVRDAIGTECL</sequence>
<keyword evidence="4 7" id="KW-0460">Magnesium</keyword>
<feature type="active site" description="Nucleophile" evidence="5">
    <location>
        <position position="11"/>
    </location>
</feature>
<evidence type="ECO:0000313" key="8">
    <source>
        <dbReference type="EMBL" id="SAM06140.1"/>
    </source>
</evidence>
<keyword evidence="3" id="KW-0378">Hydrolase</keyword>
<dbReference type="SUPFAM" id="SSF56784">
    <property type="entry name" value="HAD-like"/>
    <property type="match status" value="1"/>
</dbReference>
<feature type="binding site" evidence="7">
    <location>
        <position position="11"/>
    </location>
    <ligand>
        <name>Mg(2+)</name>
        <dbReference type="ChEBI" id="CHEBI:18420"/>
    </ligand>
</feature>
<dbReference type="EMBL" id="LT554490">
    <property type="protein sequence ID" value="SAM06140.1"/>
    <property type="molecule type" value="Genomic_DNA"/>
</dbReference>
<accession>A0A168R5L2</accession>
<keyword evidence="9" id="KW-1185">Reference proteome</keyword>
<feature type="binding site" evidence="6">
    <location>
        <position position="98"/>
    </location>
    <ligand>
        <name>substrate</name>
    </ligand>
</feature>
<dbReference type="NCBIfam" id="TIGR01489">
    <property type="entry name" value="DKMTPPase-SF"/>
    <property type="match status" value="1"/>
</dbReference>
<dbReference type="PIRSF" id="PIRSF031051">
    <property type="entry name" value="PyrdxlP_Pase_PHOSPHO2"/>
    <property type="match status" value="1"/>
</dbReference>
<evidence type="ECO:0000313" key="9">
    <source>
        <dbReference type="Proteomes" id="UP000078561"/>
    </source>
</evidence>
<evidence type="ECO:0000256" key="1">
    <source>
        <dbReference type="ARBA" id="ARBA00001946"/>
    </source>
</evidence>